<dbReference type="AlphaFoldDB" id="A0A7C6EBF2"/>
<keyword evidence="1" id="KW-0812">Transmembrane</keyword>
<name>A0A7C6EBF2_UNCW3</name>
<keyword evidence="1" id="KW-0472">Membrane</keyword>
<feature type="transmembrane region" description="Helical" evidence="1">
    <location>
        <begin position="73"/>
        <end position="92"/>
    </location>
</feature>
<sequence>MSKKKDLLIQLMLLITLIFLNCAPGNYRWNQEINSGHKAGFWAGIWHGLIIIITFIVSLFNKRVGIYEVNNTGWHYNLGFIIGLCFSFLAPWRLRRKR</sequence>
<keyword evidence="1" id="KW-1133">Transmembrane helix</keyword>
<gene>
    <name evidence="2" type="ORF">ENW73_00120</name>
</gene>
<organism evidence="2">
    <name type="scientific">candidate division WOR-3 bacterium</name>
    <dbReference type="NCBI Taxonomy" id="2052148"/>
    <lineage>
        <taxon>Bacteria</taxon>
        <taxon>Bacteria division WOR-3</taxon>
    </lineage>
</organism>
<evidence type="ECO:0000256" key="1">
    <source>
        <dbReference type="SAM" id="Phobius"/>
    </source>
</evidence>
<accession>A0A7C6EBF2</accession>
<dbReference type="EMBL" id="DTLI01000007">
    <property type="protein sequence ID" value="HHS51259.1"/>
    <property type="molecule type" value="Genomic_DNA"/>
</dbReference>
<feature type="transmembrane region" description="Helical" evidence="1">
    <location>
        <begin position="41"/>
        <end position="61"/>
    </location>
</feature>
<evidence type="ECO:0000313" key="2">
    <source>
        <dbReference type="EMBL" id="HHS51259.1"/>
    </source>
</evidence>
<reference evidence="2" key="1">
    <citation type="journal article" date="2020" name="mSystems">
        <title>Genome- and Community-Level Interaction Insights into Carbon Utilization and Element Cycling Functions of Hydrothermarchaeota in Hydrothermal Sediment.</title>
        <authorList>
            <person name="Zhou Z."/>
            <person name="Liu Y."/>
            <person name="Xu W."/>
            <person name="Pan J."/>
            <person name="Luo Z.H."/>
            <person name="Li M."/>
        </authorList>
    </citation>
    <scope>NUCLEOTIDE SEQUENCE [LARGE SCALE GENOMIC DNA]</scope>
    <source>
        <strain evidence="2">SpSt-876</strain>
    </source>
</reference>
<protein>
    <submittedName>
        <fullName evidence="2">Uncharacterized protein</fullName>
    </submittedName>
</protein>
<proteinExistence type="predicted"/>
<comment type="caution">
    <text evidence="2">The sequence shown here is derived from an EMBL/GenBank/DDBJ whole genome shotgun (WGS) entry which is preliminary data.</text>
</comment>